<dbReference type="GO" id="GO:0005615">
    <property type="term" value="C:extracellular space"/>
    <property type="evidence" value="ECO:0007669"/>
    <property type="project" value="TreeGrafter"/>
</dbReference>
<dbReference type="PRINTS" id="PR00759">
    <property type="entry name" value="BASICPTASE"/>
</dbReference>
<keyword evidence="4" id="KW-1185">Reference proteome</keyword>
<dbReference type="InterPro" id="IPR002223">
    <property type="entry name" value="Kunitz_BPTI"/>
</dbReference>
<feature type="domain" description="BPTI/Kunitz inhibitor" evidence="2">
    <location>
        <begin position="111"/>
        <end position="159"/>
    </location>
</feature>
<comment type="caution">
    <text evidence="3">The sequence shown here is derived from an EMBL/GenBank/DDBJ whole genome shotgun (WGS) entry which is preliminary data.</text>
</comment>
<dbReference type="EMBL" id="SJOL01005999">
    <property type="protein sequence ID" value="TGZ69502.1"/>
    <property type="molecule type" value="Genomic_DNA"/>
</dbReference>
<dbReference type="CDD" id="cd22593">
    <property type="entry name" value="Kunitz_conkunitzin"/>
    <property type="match status" value="3"/>
</dbReference>
<evidence type="ECO:0000313" key="4">
    <source>
        <dbReference type="Proteomes" id="UP000308267"/>
    </source>
</evidence>
<keyword evidence="1" id="KW-1015">Disulfide bond</keyword>
<dbReference type="InterPro" id="IPR050098">
    <property type="entry name" value="TFPI/VKTCI-like"/>
</dbReference>
<organism evidence="3 4">
    <name type="scientific">Opisthorchis felineus</name>
    <dbReference type="NCBI Taxonomy" id="147828"/>
    <lineage>
        <taxon>Eukaryota</taxon>
        <taxon>Metazoa</taxon>
        <taxon>Spiralia</taxon>
        <taxon>Lophotrochozoa</taxon>
        <taxon>Platyhelminthes</taxon>
        <taxon>Trematoda</taxon>
        <taxon>Digenea</taxon>
        <taxon>Opisthorchiida</taxon>
        <taxon>Opisthorchiata</taxon>
        <taxon>Opisthorchiidae</taxon>
        <taxon>Opisthorchis</taxon>
    </lineage>
</organism>
<name>A0A4S2LZZ4_OPIFE</name>
<evidence type="ECO:0000259" key="2">
    <source>
        <dbReference type="PROSITE" id="PS50279"/>
    </source>
</evidence>
<dbReference type="STRING" id="147828.A0A4S2LZZ4"/>
<reference evidence="3 4" key="1">
    <citation type="journal article" date="2019" name="BMC Genomics">
        <title>New insights from Opisthorchis felineus genome: update on genomics of the epidemiologically important liver flukes.</title>
        <authorList>
            <person name="Ershov N.I."/>
            <person name="Mordvinov V.A."/>
            <person name="Prokhortchouk E.B."/>
            <person name="Pakharukova M.Y."/>
            <person name="Gunbin K.V."/>
            <person name="Ustyantsev K."/>
            <person name="Genaev M.A."/>
            <person name="Blinov A.G."/>
            <person name="Mazur A."/>
            <person name="Boulygina E."/>
            <person name="Tsygankova S."/>
            <person name="Khrameeva E."/>
            <person name="Chekanov N."/>
            <person name="Fan G."/>
            <person name="Xiao A."/>
            <person name="Zhang H."/>
            <person name="Xu X."/>
            <person name="Yang H."/>
            <person name="Solovyev V."/>
            <person name="Lee S.M."/>
            <person name="Liu X."/>
            <person name="Afonnikov D.A."/>
            <person name="Skryabin K.G."/>
        </authorList>
    </citation>
    <scope>NUCLEOTIDE SEQUENCE [LARGE SCALE GENOMIC DNA]</scope>
    <source>
        <strain evidence="3">AK-0245</strain>
        <tissue evidence="3">Whole organism</tissue>
    </source>
</reference>
<dbReference type="Proteomes" id="UP000308267">
    <property type="component" value="Unassembled WGS sequence"/>
</dbReference>
<feature type="domain" description="BPTI/Kunitz inhibitor" evidence="2">
    <location>
        <begin position="38"/>
        <end position="86"/>
    </location>
</feature>
<feature type="domain" description="BPTI/Kunitz inhibitor" evidence="2">
    <location>
        <begin position="184"/>
        <end position="232"/>
    </location>
</feature>
<dbReference type="Pfam" id="PF00014">
    <property type="entry name" value="Kunitz_BPTI"/>
    <property type="match status" value="3"/>
</dbReference>
<dbReference type="OrthoDB" id="5950222at2759"/>
<dbReference type="InterPro" id="IPR036880">
    <property type="entry name" value="Kunitz_BPTI_sf"/>
</dbReference>
<dbReference type="Gene3D" id="4.10.410.10">
    <property type="entry name" value="Pancreatic trypsin inhibitor Kunitz domain"/>
    <property type="match status" value="3"/>
</dbReference>
<dbReference type="SUPFAM" id="SSF57362">
    <property type="entry name" value="BPTI-like"/>
    <property type="match status" value="3"/>
</dbReference>
<dbReference type="PANTHER" id="PTHR10083">
    <property type="entry name" value="KUNITZ-TYPE PROTEASE INHIBITOR-RELATED"/>
    <property type="match status" value="1"/>
</dbReference>
<dbReference type="PROSITE" id="PS50279">
    <property type="entry name" value="BPTI_KUNITZ_2"/>
    <property type="match status" value="3"/>
</dbReference>
<gene>
    <name evidence="3" type="ORF">CRM22_003708</name>
</gene>
<dbReference type="SMART" id="SM00131">
    <property type="entry name" value="KU"/>
    <property type="match status" value="3"/>
</dbReference>
<dbReference type="PANTHER" id="PTHR10083:SF374">
    <property type="entry name" value="BPTI_KUNITZ INHIBITOR DOMAIN-CONTAINING PROTEIN"/>
    <property type="match status" value="1"/>
</dbReference>
<protein>
    <recommendedName>
        <fullName evidence="2">BPTI/Kunitz inhibitor domain-containing protein</fullName>
    </recommendedName>
</protein>
<dbReference type="GO" id="GO:0004867">
    <property type="term" value="F:serine-type endopeptidase inhibitor activity"/>
    <property type="evidence" value="ECO:0007669"/>
    <property type="project" value="InterPro"/>
</dbReference>
<evidence type="ECO:0000313" key="3">
    <source>
        <dbReference type="EMBL" id="TGZ69502.1"/>
    </source>
</evidence>
<accession>A0A4S2LZZ4</accession>
<evidence type="ECO:0000256" key="1">
    <source>
        <dbReference type="ARBA" id="ARBA00023157"/>
    </source>
</evidence>
<dbReference type="AlphaFoldDB" id="A0A4S2LZZ4"/>
<sequence length="234" mass="25450">MSRQIYYVKLVISVSIITFSQSLPAVEQPRLPDVVDKCSLPIRSGYGTAKYQKYGFNGQRCVPFTYAGAGGNANSFPSEAECRRECEGKAVTVATQTTLPTTPKPNTVDKCSLPIRSGYGSANYQKYGFNGQRCVPFTYTGAGGNANSFSSEAECRRECEGKAMTQAKATTRLSTSKPNTVAKCSLPLDRGRGSASIPMYGFDGNRCVPFTYGGFGGNANRFFKRQDCVRECEK</sequence>
<proteinExistence type="predicted"/>